<name>A0A0C4EA13_MAGP6</name>
<sequence length="69" mass="7585">MSSRTNNAAQASRQPELTSEQAQQLLGLIQHHALPADLQAELGAFSRMHAKLASCVKPIVDFETRKRSV</sequence>
<protein>
    <submittedName>
        <fullName evidence="1 2">Uncharacterized protein</fullName>
    </submittedName>
</protein>
<reference evidence="3" key="1">
    <citation type="submission" date="2010-05" db="EMBL/GenBank/DDBJ databases">
        <title>The genome sequence of Magnaporthe poae strain ATCC 64411.</title>
        <authorList>
            <person name="Ma L.-J."/>
            <person name="Dead R."/>
            <person name="Young S."/>
            <person name="Zeng Q."/>
            <person name="Koehrsen M."/>
            <person name="Alvarado L."/>
            <person name="Berlin A."/>
            <person name="Chapman S.B."/>
            <person name="Chen Z."/>
            <person name="Freedman E."/>
            <person name="Gellesch M."/>
            <person name="Goldberg J."/>
            <person name="Griggs A."/>
            <person name="Gujja S."/>
            <person name="Heilman E.R."/>
            <person name="Heiman D."/>
            <person name="Hepburn T."/>
            <person name="Howarth C."/>
            <person name="Jen D."/>
            <person name="Larson L."/>
            <person name="Mehta T."/>
            <person name="Neiman D."/>
            <person name="Pearson M."/>
            <person name="Roberts A."/>
            <person name="Saif S."/>
            <person name="Shea T."/>
            <person name="Shenoy N."/>
            <person name="Sisk P."/>
            <person name="Stolte C."/>
            <person name="Sykes S."/>
            <person name="Walk T."/>
            <person name="White J."/>
            <person name="Yandava C."/>
            <person name="Haas B."/>
            <person name="Nusbaum C."/>
            <person name="Birren B."/>
        </authorList>
    </citation>
    <scope>NUCLEOTIDE SEQUENCE [LARGE SCALE GENOMIC DNA]</scope>
    <source>
        <strain evidence="3">ATCC 64411 / 73-15</strain>
    </source>
</reference>
<gene>
    <name evidence="1" type="ORF">MAPG_09467</name>
</gene>
<proteinExistence type="predicted"/>
<organism evidence="2 3">
    <name type="scientific">Magnaporthiopsis poae (strain ATCC 64411 / 73-15)</name>
    <name type="common">Kentucky bluegrass fungus</name>
    <name type="synonym">Magnaporthe poae</name>
    <dbReference type="NCBI Taxonomy" id="644358"/>
    <lineage>
        <taxon>Eukaryota</taxon>
        <taxon>Fungi</taxon>
        <taxon>Dikarya</taxon>
        <taxon>Ascomycota</taxon>
        <taxon>Pezizomycotina</taxon>
        <taxon>Sordariomycetes</taxon>
        <taxon>Sordariomycetidae</taxon>
        <taxon>Magnaporthales</taxon>
        <taxon>Magnaporthaceae</taxon>
        <taxon>Magnaporthiopsis</taxon>
    </lineage>
</organism>
<evidence type="ECO:0000313" key="2">
    <source>
        <dbReference type="EnsemblFungi" id="MAPG_09467T0"/>
    </source>
</evidence>
<dbReference type="EMBL" id="GL876976">
    <property type="protein sequence ID" value="KLU90942.1"/>
    <property type="molecule type" value="Genomic_DNA"/>
</dbReference>
<dbReference type="EnsemblFungi" id="MAPG_09467T0">
    <property type="protein sequence ID" value="MAPG_09467T0"/>
    <property type="gene ID" value="MAPG_09467"/>
</dbReference>
<evidence type="ECO:0000313" key="3">
    <source>
        <dbReference type="Proteomes" id="UP000011715"/>
    </source>
</evidence>
<reference evidence="2" key="5">
    <citation type="submission" date="2015-06" db="UniProtKB">
        <authorList>
            <consortium name="EnsemblFungi"/>
        </authorList>
    </citation>
    <scope>IDENTIFICATION</scope>
    <source>
        <strain evidence="2">ATCC 64411</strain>
    </source>
</reference>
<reference evidence="1" key="2">
    <citation type="submission" date="2010-05" db="EMBL/GenBank/DDBJ databases">
        <title>The Genome Sequence of Magnaporthe poae strain ATCC 64411.</title>
        <authorList>
            <consortium name="The Broad Institute Genome Sequencing Platform"/>
            <consortium name="Broad Institute Genome Sequencing Center for Infectious Disease"/>
            <person name="Ma L.-J."/>
            <person name="Dead R."/>
            <person name="Young S."/>
            <person name="Zeng Q."/>
            <person name="Koehrsen M."/>
            <person name="Alvarado L."/>
            <person name="Berlin A."/>
            <person name="Chapman S.B."/>
            <person name="Chen Z."/>
            <person name="Freedman E."/>
            <person name="Gellesch M."/>
            <person name="Goldberg J."/>
            <person name="Griggs A."/>
            <person name="Gujja S."/>
            <person name="Heilman E.R."/>
            <person name="Heiman D."/>
            <person name="Hepburn T."/>
            <person name="Howarth C."/>
            <person name="Jen D."/>
            <person name="Larson L."/>
            <person name="Mehta T."/>
            <person name="Neiman D."/>
            <person name="Pearson M."/>
            <person name="Roberts A."/>
            <person name="Saif S."/>
            <person name="Shea T."/>
            <person name="Shenoy N."/>
            <person name="Sisk P."/>
            <person name="Stolte C."/>
            <person name="Sykes S."/>
            <person name="Walk T."/>
            <person name="White J."/>
            <person name="Yandava C."/>
            <person name="Haas B."/>
            <person name="Nusbaum C."/>
            <person name="Birren B."/>
        </authorList>
    </citation>
    <scope>NUCLEOTIDE SEQUENCE</scope>
    <source>
        <strain evidence="1">ATCC 64411</strain>
    </source>
</reference>
<dbReference type="Proteomes" id="UP000011715">
    <property type="component" value="Unassembled WGS sequence"/>
</dbReference>
<dbReference type="EMBL" id="ADBL01002418">
    <property type="status" value="NOT_ANNOTATED_CDS"/>
    <property type="molecule type" value="Genomic_DNA"/>
</dbReference>
<accession>A0A0C4EA13</accession>
<dbReference type="AlphaFoldDB" id="A0A0C4EA13"/>
<keyword evidence="3" id="KW-1185">Reference proteome</keyword>
<reference evidence="2" key="4">
    <citation type="journal article" date="2015" name="G3 (Bethesda)">
        <title>Genome sequences of three phytopathogenic species of the Magnaporthaceae family of fungi.</title>
        <authorList>
            <person name="Okagaki L.H."/>
            <person name="Nunes C.C."/>
            <person name="Sailsbery J."/>
            <person name="Clay B."/>
            <person name="Brown D."/>
            <person name="John T."/>
            <person name="Oh Y."/>
            <person name="Young N."/>
            <person name="Fitzgerald M."/>
            <person name="Haas B.J."/>
            <person name="Zeng Q."/>
            <person name="Young S."/>
            <person name="Adiconis X."/>
            <person name="Fan L."/>
            <person name="Levin J.Z."/>
            <person name="Mitchell T.K."/>
            <person name="Okubara P.A."/>
            <person name="Farman M.L."/>
            <person name="Kohn L.M."/>
            <person name="Birren B."/>
            <person name="Ma L.-J."/>
            <person name="Dean R.A."/>
        </authorList>
    </citation>
    <scope>NUCLEOTIDE SEQUENCE</scope>
    <source>
        <strain evidence="2">ATCC 64411 / 73-15</strain>
    </source>
</reference>
<reference evidence="1" key="3">
    <citation type="submission" date="2011-03" db="EMBL/GenBank/DDBJ databases">
        <title>Annotation of Magnaporthe poae ATCC 64411.</title>
        <authorList>
            <person name="Ma L.-J."/>
            <person name="Dead R."/>
            <person name="Young S.K."/>
            <person name="Zeng Q."/>
            <person name="Gargeya S."/>
            <person name="Fitzgerald M."/>
            <person name="Haas B."/>
            <person name="Abouelleil A."/>
            <person name="Alvarado L."/>
            <person name="Arachchi H.M."/>
            <person name="Berlin A."/>
            <person name="Brown A."/>
            <person name="Chapman S.B."/>
            <person name="Chen Z."/>
            <person name="Dunbar C."/>
            <person name="Freedman E."/>
            <person name="Gearin G."/>
            <person name="Gellesch M."/>
            <person name="Goldberg J."/>
            <person name="Griggs A."/>
            <person name="Gujja S."/>
            <person name="Heiman D."/>
            <person name="Howarth C."/>
            <person name="Larson L."/>
            <person name="Lui A."/>
            <person name="MacDonald P.J.P."/>
            <person name="Mehta T."/>
            <person name="Montmayeur A."/>
            <person name="Murphy C."/>
            <person name="Neiman D."/>
            <person name="Pearson M."/>
            <person name="Priest M."/>
            <person name="Roberts A."/>
            <person name="Saif S."/>
            <person name="Shea T."/>
            <person name="Shenoy N."/>
            <person name="Sisk P."/>
            <person name="Stolte C."/>
            <person name="Sykes S."/>
            <person name="Yandava C."/>
            <person name="Wortman J."/>
            <person name="Nusbaum C."/>
            <person name="Birren B."/>
        </authorList>
    </citation>
    <scope>NUCLEOTIDE SEQUENCE</scope>
    <source>
        <strain evidence="1">ATCC 64411</strain>
    </source>
</reference>
<dbReference type="VEuPathDB" id="FungiDB:MAPG_09467"/>
<evidence type="ECO:0000313" key="1">
    <source>
        <dbReference type="EMBL" id="KLU90942.1"/>
    </source>
</evidence>